<keyword evidence="4" id="KW-1185">Reference proteome</keyword>
<dbReference type="Gene3D" id="1.10.10.2910">
    <property type="match status" value="1"/>
</dbReference>
<reference evidence="3" key="1">
    <citation type="submission" date="2020-12" db="EMBL/GenBank/DDBJ databases">
        <title>Desulfobium dissulfuricans gen. nov., sp. nov., a novel mesophilic, sulfate-reducing bacterium isolated from a deep-sea hydrothermal vent.</title>
        <authorList>
            <person name="Hashimoto Y."/>
            <person name="Tame A."/>
            <person name="Sawayama S."/>
            <person name="Miyazaki J."/>
            <person name="Takai K."/>
            <person name="Nakagawa S."/>
        </authorList>
    </citation>
    <scope>NUCLEOTIDE SEQUENCE</scope>
    <source>
        <strain evidence="3">GF1</strain>
    </source>
</reference>
<dbReference type="AlphaFoldDB" id="A0A915U8Y6"/>
<dbReference type="CDD" id="cd00093">
    <property type="entry name" value="HTH_XRE"/>
    <property type="match status" value="1"/>
</dbReference>
<evidence type="ECO:0000259" key="2">
    <source>
        <dbReference type="PROSITE" id="PS50943"/>
    </source>
</evidence>
<dbReference type="InterPro" id="IPR052345">
    <property type="entry name" value="Rad_response_metalloprotease"/>
</dbReference>
<organism evidence="3 4">
    <name type="scientific">Desulfolithobacter dissulfuricans</name>
    <dbReference type="NCBI Taxonomy" id="2795293"/>
    <lineage>
        <taxon>Bacteria</taxon>
        <taxon>Pseudomonadati</taxon>
        <taxon>Thermodesulfobacteriota</taxon>
        <taxon>Desulfobulbia</taxon>
        <taxon>Desulfobulbales</taxon>
        <taxon>Desulfobulbaceae</taxon>
        <taxon>Desulfolithobacter</taxon>
    </lineage>
</organism>
<dbReference type="EMBL" id="AP024233">
    <property type="protein sequence ID" value="BCO08451.1"/>
    <property type="molecule type" value="Genomic_DNA"/>
</dbReference>
<dbReference type="GO" id="GO:0003677">
    <property type="term" value="F:DNA binding"/>
    <property type="evidence" value="ECO:0007669"/>
    <property type="project" value="InterPro"/>
</dbReference>
<dbReference type="PANTHER" id="PTHR43236">
    <property type="entry name" value="ANTITOXIN HIGA1"/>
    <property type="match status" value="1"/>
</dbReference>
<protein>
    <submittedName>
        <fullName evidence="3">XRE family transcriptional regulator</fullName>
    </submittedName>
</protein>
<dbReference type="InterPro" id="IPR010359">
    <property type="entry name" value="IrrE_HExxH"/>
</dbReference>
<gene>
    <name evidence="3" type="ORF">GF1_08270</name>
</gene>
<dbReference type="SUPFAM" id="SSF47413">
    <property type="entry name" value="lambda repressor-like DNA-binding domains"/>
    <property type="match status" value="1"/>
</dbReference>
<dbReference type="InterPro" id="IPR001387">
    <property type="entry name" value="Cro/C1-type_HTH"/>
</dbReference>
<dbReference type="PANTHER" id="PTHR43236:SF2">
    <property type="entry name" value="BLL0069 PROTEIN"/>
    <property type="match status" value="1"/>
</dbReference>
<sequence length="360" mass="41269">MAGATKKYGFEPDYAIPPGETLREVMESLGMSQKELARRTDLTVQSVNRIFKGTQPITYETANRLELATGVPAAMWNNLEAQYREQLARIHEREKLQADLDWLKDIPVAELAKRGVLLRAKDKIEQLREVLKFYGVSSVEAWRRIWETPAVAARRSPCFESEAGPASAWIRLGELQARAIDCQPFDKTSFRNALRQIRNLTREPAHIFAPEMQRLCAESGVALALVKEMKKVPWNGATKWLTPQKAMILLCLRGRGEDKFWFSFFHEAGHILYDSKKDLLINDGSQDDPREKRANDFAAEFLIPSKYDDTIRRIRSKAEIVRLADQLDIAPGIVAGRYQFLTGNWHYFKELIRSLEWADS</sequence>
<evidence type="ECO:0000256" key="1">
    <source>
        <dbReference type="ARBA" id="ARBA00007227"/>
    </source>
</evidence>
<proteinExistence type="inferred from homology"/>
<dbReference type="SMART" id="SM00530">
    <property type="entry name" value="HTH_XRE"/>
    <property type="match status" value="1"/>
</dbReference>
<dbReference type="PROSITE" id="PS50943">
    <property type="entry name" value="HTH_CROC1"/>
    <property type="match status" value="1"/>
</dbReference>
<dbReference type="Pfam" id="PF01381">
    <property type="entry name" value="HTH_3"/>
    <property type="match status" value="1"/>
</dbReference>
<comment type="similarity">
    <text evidence="1">Belongs to the short-chain fatty acyl-CoA assimilation regulator (ScfR) family.</text>
</comment>
<dbReference type="Pfam" id="PF06114">
    <property type="entry name" value="Peptidase_M78"/>
    <property type="match status" value="1"/>
</dbReference>
<dbReference type="KEGG" id="ddu:GF1_08270"/>
<dbReference type="Proteomes" id="UP001063350">
    <property type="component" value="Chromosome"/>
</dbReference>
<dbReference type="InterPro" id="IPR010982">
    <property type="entry name" value="Lambda_DNA-bd_dom_sf"/>
</dbReference>
<feature type="domain" description="HTH cro/C1-type" evidence="2">
    <location>
        <begin position="22"/>
        <end position="76"/>
    </location>
</feature>
<name>A0A915U8Y6_9BACT</name>
<dbReference type="Gene3D" id="1.10.260.40">
    <property type="entry name" value="lambda repressor-like DNA-binding domains"/>
    <property type="match status" value="1"/>
</dbReference>
<evidence type="ECO:0000313" key="4">
    <source>
        <dbReference type="Proteomes" id="UP001063350"/>
    </source>
</evidence>
<accession>A0A915U8Y6</accession>
<evidence type="ECO:0000313" key="3">
    <source>
        <dbReference type="EMBL" id="BCO08451.1"/>
    </source>
</evidence>